<dbReference type="PROSITE" id="PS51767">
    <property type="entry name" value="PEPTIDASE_A1"/>
    <property type="match status" value="1"/>
</dbReference>
<comment type="subcellular location">
    <subcellularLocation>
        <location evidence="9">Endomembrane system</location>
        <topology evidence="9">Single-pass type I membrane protein</topology>
    </subcellularLocation>
</comment>
<dbReference type="AlphaFoldDB" id="A0A086K5A7"/>
<feature type="compositionally biased region" description="Polar residues" evidence="10">
    <location>
        <begin position="460"/>
        <end position="478"/>
    </location>
</feature>
<dbReference type="Pfam" id="PF14543">
    <property type="entry name" value="TAXi_N"/>
    <property type="match status" value="1"/>
</dbReference>
<feature type="compositionally biased region" description="Basic residues" evidence="10">
    <location>
        <begin position="713"/>
        <end position="732"/>
    </location>
</feature>
<keyword evidence="4" id="KW-0732">Signal</keyword>
<evidence type="ECO:0000256" key="9">
    <source>
        <dbReference type="ARBA" id="ARBA00046288"/>
    </source>
</evidence>
<evidence type="ECO:0000256" key="3">
    <source>
        <dbReference type="ARBA" id="ARBA00022692"/>
    </source>
</evidence>
<comment type="similarity">
    <text evidence="1">Belongs to the peptidase A1 family.</text>
</comment>
<dbReference type="PANTHER" id="PTHR13683">
    <property type="entry name" value="ASPARTYL PROTEASES"/>
    <property type="match status" value="1"/>
</dbReference>
<dbReference type="InterPro" id="IPR032861">
    <property type="entry name" value="TAXi_N"/>
</dbReference>
<sequence>MAPQWCSVPLREGWTAESHGKQRPIKPVLLRSDTMETLQKAARTRFVPGRPNSWRWSKLLPYLAAALFASAGCTWHPDRTGVVTTLVLGSELPAVNAVDQTTGTLGDARHHNDRTQMDPLESNGSQAAGDSPQQTISTAKSTLMSLGSRQARSKQNKHQQTSSKNLSSYQKRSMQEEKAALPLRSYAYGNIHQTAYYFADVVVGTPAVQRQSLILDTGSSVLAFPCTSCKSCGRHMDPPFDCSSSSTCKSVPCSSTCTHCDAKQKRCAYRVSYMEGSSLQGFWHEDQFRLLAPPRTVTRNNQSFYDIKSQLLQAQRKVHSSDDSGPSSLLTQPVRTNFGCHVQETELFVDQKASGIWGLEIWSQFGPETYMTRTLLSSTKGSRAVTPASLPDGATSFALCLAEHGGAFSIGDANGELHTSDTVTTNFIPHQESYSAYLSGISVGDKIISLGNSSDERTDPSNVPQTLRGSALQSSSPARNERPNPPHHTPHPSTKFEVLLDSGTTMSYFPTRIYDEIVSAIEEFAELKGGRRTGNDRRRLAGAGEKLTAAIKEARGNNSPTRGKLIRLLGREEHDSGSEFAPNSMVTAQQRATARNLAATTPLGVEQETLSTGTEDFSEVASAWSAEQDDELIINFVDRLTTDKSNVETSGTINAEGIRRAAPGEISISNPQRRRQERPTPSLAKTPATSEATQHIDNSTSASAAGGQDSKTPRHNKHLAPGRDRRQQRRQARRVELGEEVRDSEAEAIGDIITTLSVDDEVAYELLPPSASPRQSQAVKVESTAGELCFYLPKGRADLSYFPDIWLHFVPPHQNGGAASPLRRDDTTVQDARDNEVSVNKKAGSGWVRWQPASYLYTKGNEHYRCVAMSDDPRADSSGVLGSSFFIGHDLIFDVRHEMIGIAEASCPGIKLKDRPKDLPM</sequence>
<feature type="region of interest" description="Disordered" evidence="10">
    <location>
        <begin position="100"/>
        <end position="173"/>
    </location>
</feature>
<dbReference type="SUPFAM" id="SSF50630">
    <property type="entry name" value="Acid proteases"/>
    <property type="match status" value="1"/>
</dbReference>
<evidence type="ECO:0000259" key="11">
    <source>
        <dbReference type="PROSITE" id="PS51767"/>
    </source>
</evidence>
<keyword evidence="3" id="KW-0812">Transmembrane</keyword>
<evidence type="ECO:0000256" key="1">
    <source>
        <dbReference type="ARBA" id="ARBA00007447"/>
    </source>
</evidence>
<accession>A0A086K5A7</accession>
<feature type="compositionally biased region" description="Basic and acidic residues" evidence="10">
    <location>
        <begin position="107"/>
        <end position="116"/>
    </location>
</feature>
<dbReference type="InterPro" id="IPR001969">
    <property type="entry name" value="Aspartic_peptidase_AS"/>
</dbReference>
<proteinExistence type="inferred from homology"/>
<feature type="compositionally biased region" description="Basic and acidic residues" evidence="10">
    <location>
        <begin position="733"/>
        <end position="743"/>
    </location>
</feature>
<dbReference type="InterPro" id="IPR001461">
    <property type="entry name" value="Aspartic_peptidase_A1"/>
</dbReference>
<dbReference type="VEuPathDB" id="ToxoDB:TGP89_261530"/>
<evidence type="ECO:0000256" key="8">
    <source>
        <dbReference type="ARBA" id="ARBA00023136"/>
    </source>
</evidence>
<evidence type="ECO:0000256" key="6">
    <source>
        <dbReference type="ARBA" id="ARBA00022801"/>
    </source>
</evidence>
<evidence type="ECO:0000256" key="7">
    <source>
        <dbReference type="ARBA" id="ARBA00022989"/>
    </source>
</evidence>
<dbReference type="PANTHER" id="PTHR13683:SF375">
    <property type="entry name" value="PEPTIDASE A1 DOMAIN-CONTAINING PROTEIN"/>
    <property type="match status" value="1"/>
</dbReference>
<organism evidence="12 13">
    <name type="scientific">Toxoplasma gondii p89</name>
    <dbReference type="NCBI Taxonomy" id="943119"/>
    <lineage>
        <taxon>Eukaryota</taxon>
        <taxon>Sar</taxon>
        <taxon>Alveolata</taxon>
        <taxon>Apicomplexa</taxon>
        <taxon>Conoidasida</taxon>
        <taxon>Coccidia</taxon>
        <taxon>Eucoccidiorida</taxon>
        <taxon>Eimeriorina</taxon>
        <taxon>Sarcocystidae</taxon>
        <taxon>Toxoplasma</taxon>
    </lineage>
</organism>
<keyword evidence="6" id="KW-0378">Hydrolase</keyword>
<comment type="caution">
    <text evidence="12">The sequence shown here is derived from an EMBL/GenBank/DDBJ whole genome shotgun (WGS) entry which is preliminary data.</text>
</comment>
<feature type="compositionally biased region" description="Polar residues" evidence="10">
    <location>
        <begin position="122"/>
        <end position="150"/>
    </location>
</feature>
<keyword evidence="8" id="KW-0472">Membrane</keyword>
<protein>
    <submittedName>
        <fullName evidence="12">Eukaryotic aspartyl protease superfamily protein</fullName>
    </submittedName>
</protein>
<dbReference type="GO" id="GO:0006508">
    <property type="term" value="P:proteolysis"/>
    <property type="evidence" value="ECO:0007669"/>
    <property type="project" value="UniProtKB-KW"/>
</dbReference>
<feature type="compositionally biased region" description="Polar residues" evidence="10">
    <location>
        <begin position="687"/>
        <end position="703"/>
    </location>
</feature>
<feature type="region of interest" description="Disordered" evidence="10">
    <location>
        <begin position="452"/>
        <end position="495"/>
    </location>
</feature>
<dbReference type="OrthoDB" id="2747330at2759"/>
<evidence type="ECO:0000313" key="12">
    <source>
        <dbReference type="EMBL" id="KFG39575.1"/>
    </source>
</evidence>
<dbReference type="EMBL" id="AEYI02001262">
    <property type="protein sequence ID" value="KFG39575.1"/>
    <property type="molecule type" value="Genomic_DNA"/>
</dbReference>
<dbReference type="Gene3D" id="2.40.70.10">
    <property type="entry name" value="Acid Proteases"/>
    <property type="match status" value="3"/>
</dbReference>
<feature type="compositionally biased region" description="Polar residues" evidence="10">
    <location>
        <begin position="158"/>
        <end position="172"/>
    </location>
</feature>
<reference evidence="12 13" key="1">
    <citation type="submission" date="2014-03" db="EMBL/GenBank/DDBJ databases">
        <authorList>
            <person name="Sibley D."/>
            <person name="Venepally P."/>
            <person name="Karamycheva S."/>
            <person name="Hadjithomas M."/>
            <person name="Khan A."/>
            <person name="Brunk B."/>
            <person name="Roos D."/>
            <person name="Caler E."/>
            <person name="Lorenzi H."/>
        </authorList>
    </citation>
    <scope>NUCLEOTIDE SEQUENCE [LARGE SCALE GENOMIC DNA]</scope>
    <source>
        <strain evidence="13">p89</strain>
    </source>
</reference>
<dbReference type="InterPro" id="IPR033121">
    <property type="entry name" value="PEPTIDASE_A1"/>
</dbReference>
<feature type="region of interest" description="Disordered" evidence="10">
    <location>
        <begin position="651"/>
        <end position="743"/>
    </location>
</feature>
<evidence type="ECO:0000313" key="13">
    <source>
        <dbReference type="Proteomes" id="UP000028828"/>
    </source>
</evidence>
<dbReference type="InterPro" id="IPR021109">
    <property type="entry name" value="Peptidase_aspartic_dom_sf"/>
</dbReference>
<name>A0A086K5A7_TOXGO</name>
<dbReference type="GO" id="GO:0012505">
    <property type="term" value="C:endomembrane system"/>
    <property type="evidence" value="ECO:0007669"/>
    <property type="project" value="UniProtKB-SubCell"/>
</dbReference>
<evidence type="ECO:0000256" key="2">
    <source>
        <dbReference type="ARBA" id="ARBA00022670"/>
    </source>
</evidence>
<keyword evidence="5" id="KW-0064">Aspartyl protease</keyword>
<dbReference type="PROSITE" id="PS00141">
    <property type="entry name" value="ASP_PROTEASE"/>
    <property type="match status" value="1"/>
</dbReference>
<keyword evidence="2 12" id="KW-0645">Protease</keyword>
<dbReference type="GO" id="GO:0004190">
    <property type="term" value="F:aspartic-type endopeptidase activity"/>
    <property type="evidence" value="ECO:0007669"/>
    <property type="project" value="UniProtKB-KW"/>
</dbReference>
<evidence type="ECO:0000256" key="5">
    <source>
        <dbReference type="ARBA" id="ARBA00022750"/>
    </source>
</evidence>
<gene>
    <name evidence="12" type="ORF">TGP89_261530</name>
</gene>
<dbReference type="Proteomes" id="UP000028828">
    <property type="component" value="Unassembled WGS sequence"/>
</dbReference>
<evidence type="ECO:0000256" key="10">
    <source>
        <dbReference type="SAM" id="MobiDB-lite"/>
    </source>
</evidence>
<keyword evidence="7" id="KW-1133">Transmembrane helix</keyword>
<evidence type="ECO:0000256" key="4">
    <source>
        <dbReference type="ARBA" id="ARBA00022729"/>
    </source>
</evidence>
<feature type="domain" description="Peptidase A1" evidence="11">
    <location>
        <begin position="197"/>
        <end position="635"/>
    </location>
</feature>